<comment type="caution">
    <text evidence="7">The sequence shown here is derived from an EMBL/GenBank/DDBJ whole genome shotgun (WGS) entry which is preliminary data.</text>
</comment>
<dbReference type="InterPro" id="IPR036869">
    <property type="entry name" value="J_dom_sf"/>
</dbReference>
<dbReference type="GO" id="GO:0001671">
    <property type="term" value="F:ATPase activator activity"/>
    <property type="evidence" value="ECO:0007669"/>
    <property type="project" value="TreeGrafter"/>
</dbReference>
<dbReference type="PANTHER" id="PTHR45255:SF1">
    <property type="entry name" value="DNAJ HOMOLOG SUBFAMILY C MEMBER 24"/>
    <property type="match status" value="1"/>
</dbReference>
<dbReference type="InterPro" id="IPR007872">
    <property type="entry name" value="DPH_MB_dom"/>
</dbReference>
<comment type="similarity">
    <text evidence="1">Belongs to the DPH4 family.</text>
</comment>
<organism evidence="7 8">
    <name type="scientific">Apatococcus lobatus</name>
    <dbReference type="NCBI Taxonomy" id="904363"/>
    <lineage>
        <taxon>Eukaryota</taxon>
        <taxon>Viridiplantae</taxon>
        <taxon>Chlorophyta</taxon>
        <taxon>core chlorophytes</taxon>
        <taxon>Trebouxiophyceae</taxon>
        <taxon>Chlorellales</taxon>
        <taxon>Chlorellaceae</taxon>
        <taxon>Apatococcus</taxon>
    </lineage>
</organism>
<proteinExistence type="inferred from homology"/>
<evidence type="ECO:0000313" key="7">
    <source>
        <dbReference type="EMBL" id="KAK9821650.1"/>
    </source>
</evidence>
<dbReference type="InterPro" id="IPR001623">
    <property type="entry name" value="DnaJ_domain"/>
</dbReference>
<dbReference type="GO" id="GO:0008198">
    <property type="term" value="F:ferrous iron binding"/>
    <property type="evidence" value="ECO:0007669"/>
    <property type="project" value="TreeGrafter"/>
</dbReference>
<dbReference type="Pfam" id="PF00226">
    <property type="entry name" value="DnaJ"/>
    <property type="match status" value="1"/>
</dbReference>
<evidence type="ECO:0000256" key="3">
    <source>
        <dbReference type="ARBA" id="ARBA00022833"/>
    </source>
</evidence>
<reference evidence="7 8" key="1">
    <citation type="journal article" date="2024" name="Nat. Commun.">
        <title>Phylogenomics reveals the evolutionary origins of lichenization in chlorophyte algae.</title>
        <authorList>
            <person name="Puginier C."/>
            <person name="Libourel C."/>
            <person name="Otte J."/>
            <person name="Skaloud P."/>
            <person name="Haon M."/>
            <person name="Grisel S."/>
            <person name="Petersen M."/>
            <person name="Berrin J.G."/>
            <person name="Delaux P.M."/>
            <person name="Dal Grande F."/>
            <person name="Keller J."/>
        </authorList>
    </citation>
    <scope>NUCLEOTIDE SEQUENCE [LARGE SCALE GENOMIC DNA]</scope>
    <source>
        <strain evidence="7 8">SAG 2145</strain>
    </source>
</reference>
<dbReference type="AlphaFoldDB" id="A0AAW1QJR0"/>
<dbReference type="Gene3D" id="3.10.660.10">
    <property type="entry name" value="DPH Zinc finger"/>
    <property type="match status" value="1"/>
</dbReference>
<dbReference type="Gene3D" id="1.10.287.110">
    <property type="entry name" value="DnaJ domain"/>
    <property type="match status" value="1"/>
</dbReference>
<dbReference type="SMART" id="SM00271">
    <property type="entry name" value="DnaJ"/>
    <property type="match status" value="1"/>
</dbReference>
<dbReference type="SUPFAM" id="SSF46565">
    <property type="entry name" value="Chaperone J-domain"/>
    <property type="match status" value="1"/>
</dbReference>
<protein>
    <recommendedName>
        <fullName evidence="9">Diphthamide biosynthesis protein 4</fullName>
    </recommendedName>
</protein>
<name>A0AAW1QJR0_9CHLO</name>
<evidence type="ECO:0000259" key="6">
    <source>
        <dbReference type="PROSITE" id="PS51074"/>
    </source>
</evidence>
<keyword evidence="2" id="KW-0479">Metal-binding</keyword>
<dbReference type="CDD" id="cd06257">
    <property type="entry name" value="DnaJ"/>
    <property type="match status" value="1"/>
</dbReference>
<evidence type="ECO:0008006" key="9">
    <source>
        <dbReference type="Google" id="ProtNLM"/>
    </source>
</evidence>
<evidence type="ECO:0000256" key="2">
    <source>
        <dbReference type="ARBA" id="ARBA00022723"/>
    </source>
</evidence>
<dbReference type="PROSITE" id="PS50076">
    <property type="entry name" value="DNAJ_2"/>
    <property type="match status" value="1"/>
</dbReference>
<feature type="domain" description="J" evidence="5">
    <location>
        <begin position="8"/>
        <end position="73"/>
    </location>
</feature>
<dbReference type="PANTHER" id="PTHR45255">
    <property type="entry name" value="DNAJ HOMOLOG SUBFAMILY C MEMBER 24"/>
    <property type="match status" value="1"/>
</dbReference>
<dbReference type="Proteomes" id="UP001438707">
    <property type="component" value="Unassembled WGS sequence"/>
</dbReference>
<feature type="domain" description="DPH-type MB" evidence="6">
    <location>
        <begin position="84"/>
        <end position="141"/>
    </location>
</feature>
<evidence type="ECO:0000256" key="4">
    <source>
        <dbReference type="ARBA" id="ARBA00023004"/>
    </source>
</evidence>
<accession>A0AAW1QJR0</accession>
<keyword evidence="8" id="KW-1185">Reference proteome</keyword>
<dbReference type="InterPro" id="IPR036671">
    <property type="entry name" value="DPH_MB_sf"/>
</dbReference>
<dbReference type="SUPFAM" id="SSF144217">
    <property type="entry name" value="CSL zinc finger"/>
    <property type="match status" value="1"/>
</dbReference>
<gene>
    <name evidence="7" type="ORF">WJX74_004437</name>
</gene>
<sequence>MPDGRDSSHYNVLGIGKDASLSQITAAYRTAVLKHHPDRSNAAKSSPEEFLRAQQAYEVLRNDSLRKVYDRQLDQRRVLGHIAPSDIIRREDLQQLGGDDVMTYSCRCGGSYIVDLADMQLYTEFLLPCDTCSQYVCLDTSQEEPSNG</sequence>
<evidence type="ECO:0000256" key="1">
    <source>
        <dbReference type="ARBA" id="ARBA00006169"/>
    </source>
</evidence>
<evidence type="ECO:0000259" key="5">
    <source>
        <dbReference type="PROSITE" id="PS50076"/>
    </source>
</evidence>
<keyword evidence="4" id="KW-0408">Iron</keyword>
<dbReference type="EMBL" id="JALJOS010000036">
    <property type="protein sequence ID" value="KAK9821650.1"/>
    <property type="molecule type" value="Genomic_DNA"/>
</dbReference>
<dbReference type="PROSITE" id="PS51074">
    <property type="entry name" value="DPH_MB"/>
    <property type="match status" value="1"/>
</dbReference>
<evidence type="ECO:0000313" key="8">
    <source>
        <dbReference type="Proteomes" id="UP001438707"/>
    </source>
</evidence>
<dbReference type="PRINTS" id="PR00625">
    <property type="entry name" value="JDOMAIN"/>
</dbReference>
<keyword evidence="3" id="KW-0862">Zinc</keyword>